<dbReference type="Gene3D" id="3.40.50.790">
    <property type="match status" value="1"/>
</dbReference>
<dbReference type="NCBIfam" id="TIGR01169">
    <property type="entry name" value="rplA_bact"/>
    <property type="match status" value="1"/>
</dbReference>
<dbReference type="InterPro" id="IPR028364">
    <property type="entry name" value="Ribosomal_uL1/biogenesis"/>
</dbReference>
<gene>
    <name evidence="10" type="primary">rplA</name>
    <name evidence="11" type="ordered locus">Emin_1489</name>
</gene>
<evidence type="ECO:0000256" key="7">
    <source>
        <dbReference type="ARBA" id="ARBA00022980"/>
    </source>
</evidence>
<evidence type="ECO:0000256" key="8">
    <source>
        <dbReference type="ARBA" id="ARBA00023274"/>
    </source>
</evidence>
<evidence type="ECO:0000256" key="10">
    <source>
        <dbReference type="HAMAP-Rule" id="MF_01318"/>
    </source>
</evidence>
<dbReference type="InterPro" id="IPR016095">
    <property type="entry name" value="Ribosomal_uL1_3-a/b-sand"/>
</dbReference>
<reference evidence="11 12" key="1">
    <citation type="journal article" date="2009" name="Appl. Environ. Microbiol.">
        <title>Genomic analysis of 'Elusimicrobium minutum,' the first cultivated representative of the phylum 'Elusimicrobia' (formerly termite group 1).</title>
        <authorList>
            <person name="Herlemann D.P.R."/>
            <person name="Geissinger O."/>
            <person name="Ikeda-Ohtsubo W."/>
            <person name="Kunin V."/>
            <person name="Sun H."/>
            <person name="Lapidus A."/>
            <person name="Hugenholtz P."/>
            <person name="Brune A."/>
        </authorList>
    </citation>
    <scope>NUCLEOTIDE SEQUENCE [LARGE SCALE GENOMIC DNA]</scope>
    <source>
        <strain evidence="11 12">Pei191</strain>
    </source>
</reference>
<dbReference type="GO" id="GO:0019843">
    <property type="term" value="F:rRNA binding"/>
    <property type="evidence" value="ECO:0007669"/>
    <property type="project" value="UniProtKB-UniRule"/>
</dbReference>
<evidence type="ECO:0000256" key="4">
    <source>
        <dbReference type="ARBA" id="ARBA00022730"/>
    </source>
</evidence>
<sequence length="226" mass="23985">MAKRIDAARKNIDVKKLYSVSEAAALVKENAKAKFDETVELHIALGIDTRKADQQVRSTVVLPNGTGKTKKIAVVAKGEKAKEAQEAGADLVGGDDIIEDVMKGVINFDVLLATPDTMKDLSKAAKVLGPRGLMPNPKSGTVTFDLAKAISELKAGRIEFKADAYGIVHTIVGKASFDADKLAQNAKAIIDTILRIKPTTAKGQYVKSISLSSTMGPGVRVDGNKI</sequence>
<name>B2KEU1_ELUMP</name>
<dbReference type="STRING" id="445932.Emin_1489"/>
<dbReference type="AlphaFoldDB" id="B2KEU1"/>
<dbReference type="PANTHER" id="PTHR36427">
    <property type="entry name" value="54S RIBOSOMAL PROTEIN L1, MITOCHONDRIAL"/>
    <property type="match status" value="1"/>
</dbReference>
<protein>
    <recommendedName>
        <fullName evidence="9 10">Large ribosomal subunit protein uL1</fullName>
    </recommendedName>
</protein>
<dbReference type="Proteomes" id="UP000001029">
    <property type="component" value="Chromosome"/>
</dbReference>
<keyword evidence="7 10" id="KW-0689">Ribosomal protein</keyword>
<dbReference type="SUPFAM" id="SSF56808">
    <property type="entry name" value="Ribosomal protein L1"/>
    <property type="match status" value="1"/>
</dbReference>
<keyword evidence="4 10" id="KW-0699">rRNA-binding</keyword>
<dbReference type="InterPro" id="IPR005878">
    <property type="entry name" value="Ribosom_uL1_bac-type"/>
</dbReference>
<comment type="function">
    <text evidence="10">Protein L1 is also a translational repressor protein, it controls the translation of the L11 operon by binding to its mRNA.</text>
</comment>
<dbReference type="CDD" id="cd00403">
    <property type="entry name" value="Ribosomal_L1"/>
    <property type="match status" value="1"/>
</dbReference>
<dbReference type="RefSeq" id="WP_012415652.1">
    <property type="nucleotide sequence ID" value="NC_010644.1"/>
</dbReference>
<dbReference type="OrthoDB" id="9803740at2"/>
<dbReference type="HOGENOM" id="CLU_062853_0_0_0"/>
<evidence type="ECO:0000256" key="3">
    <source>
        <dbReference type="ARBA" id="ARBA00022555"/>
    </source>
</evidence>
<dbReference type="InterPro" id="IPR023674">
    <property type="entry name" value="Ribosomal_uL1-like"/>
</dbReference>
<dbReference type="KEGG" id="emi:Emin_1489"/>
<keyword evidence="5 10" id="KW-0810">Translation regulation</keyword>
<dbReference type="GO" id="GO:0006417">
    <property type="term" value="P:regulation of translation"/>
    <property type="evidence" value="ECO:0007669"/>
    <property type="project" value="UniProtKB-KW"/>
</dbReference>
<comment type="subunit">
    <text evidence="10">Part of the 50S ribosomal subunit.</text>
</comment>
<proteinExistence type="inferred from homology"/>
<keyword evidence="3 10" id="KW-0820">tRNA-binding</keyword>
<dbReference type="PIRSF" id="PIRSF002155">
    <property type="entry name" value="Ribosomal_L1"/>
    <property type="match status" value="1"/>
</dbReference>
<dbReference type="FunFam" id="3.40.50.790:FF:000001">
    <property type="entry name" value="50S ribosomal protein L1"/>
    <property type="match status" value="1"/>
</dbReference>
<evidence type="ECO:0000313" key="11">
    <source>
        <dbReference type="EMBL" id="ACC99037.1"/>
    </source>
</evidence>
<evidence type="ECO:0000256" key="2">
    <source>
        <dbReference type="ARBA" id="ARBA00022491"/>
    </source>
</evidence>
<keyword evidence="6 10" id="KW-0694">RNA-binding</keyword>
<dbReference type="GO" id="GO:0015934">
    <property type="term" value="C:large ribosomal subunit"/>
    <property type="evidence" value="ECO:0007669"/>
    <property type="project" value="InterPro"/>
</dbReference>
<accession>B2KEU1</accession>
<evidence type="ECO:0000256" key="9">
    <source>
        <dbReference type="ARBA" id="ARBA00035241"/>
    </source>
</evidence>
<dbReference type="GO" id="GO:0003735">
    <property type="term" value="F:structural constituent of ribosome"/>
    <property type="evidence" value="ECO:0007669"/>
    <property type="project" value="InterPro"/>
</dbReference>
<dbReference type="Gene3D" id="3.30.190.20">
    <property type="match status" value="1"/>
</dbReference>
<evidence type="ECO:0000313" key="12">
    <source>
        <dbReference type="Proteomes" id="UP000001029"/>
    </source>
</evidence>
<comment type="similarity">
    <text evidence="1 10">Belongs to the universal ribosomal protein uL1 family.</text>
</comment>
<dbReference type="InterPro" id="IPR002143">
    <property type="entry name" value="Ribosomal_uL1"/>
</dbReference>
<evidence type="ECO:0000256" key="1">
    <source>
        <dbReference type="ARBA" id="ARBA00010531"/>
    </source>
</evidence>
<dbReference type="Pfam" id="PF00687">
    <property type="entry name" value="Ribosomal_L1"/>
    <property type="match status" value="1"/>
</dbReference>
<dbReference type="GO" id="GO:0006412">
    <property type="term" value="P:translation"/>
    <property type="evidence" value="ECO:0007669"/>
    <property type="project" value="UniProtKB-UniRule"/>
</dbReference>
<dbReference type="PANTHER" id="PTHR36427:SF3">
    <property type="entry name" value="LARGE RIBOSOMAL SUBUNIT PROTEIN UL1M"/>
    <property type="match status" value="1"/>
</dbReference>
<keyword evidence="2 10" id="KW-0678">Repressor</keyword>
<dbReference type="HAMAP" id="MF_01318_B">
    <property type="entry name" value="Ribosomal_uL1_B"/>
    <property type="match status" value="1"/>
</dbReference>
<organism evidence="11 12">
    <name type="scientific">Elusimicrobium minutum (strain Pei191)</name>
    <dbReference type="NCBI Taxonomy" id="445932"/>
    <lineage>
        <taxon>Bacteria</taxon>
        <taxon>Pseudomonadati</taxon>
        <taxon>Elusimicrobiota</taxon>
        <taxon>Elusimicrobia</taxon>
        <taxon>Elusimicrobiales</taxon>
        <taxon>Elusimicrobiaceae</taxon>
        <taxon>Elusimicrobium</taxon>
    </lineage>
</organism>
<dbReference type="EMBL" id="CP001055">
    <property type="protein sequence ID" value="ACC99037.1"/>
    <property type="molecule type" value="Genomic_DNA"/>
</dbReference>
<comment type="function">
    <text evidence="10">Binds directly to 23S rRNA. The L1 stalk is quite mobile in the ribosome, and is involved in E site tRNA release.</text>
</comment>
<keyword evidence="12" id="KW-1185">Reference proteome</keyword>
<dbReference type="GO" id="GO:0000049">
    <property type="term" value="F:tRNA binding"/>
    <property type="evidence" value="ECO:0007669"/>
    <property type="project" value="UniProtKB-KW"/>
</dbReference>
<keyword evidence="8 10" id="KW-0687">Ribonucleoprotein</keyword>
<evidence type="ECO:0000256" key="5">
    <source>
        <dbReference type="ARBA" id="ARBA00022845"/>
    </source>
</evidence>
<evidence type="ECO:0000256" key="6">
    <source>
        <dbReference type="ARBA" id="ARBA00022884"/>
    </source>
</evidence>